<evidence type="ECO:0000313" key="3">
    <source>
        <dbReference type="EMBL" id="CAG8681724.1"/>
    </source>
</evidence>
<dbReference type="InterPro" id="IPR000719">
    <property type="entry name" value="Prot_kinase_dom"/>
</dbReference>
<protein>
    <submittedName>
        <fullName evidence="3">2019_t:CDS:1</fullName>
    </submittedName>
</protein>
<evidence type="ECO:0000256" key="1">
    <source>
        <dbReference type="SAM" id="MobiDB-lite"/>
    </source>
</evidence>
<dbReference type="EMBL" id="CAJVQB010006311">
    <property type="protein sequence ID" value="CAG8681724.1"/>
    <property type="molecule type" value="Genomic_DNA"/>
</dbReference>
<dbReference type="InterPro" id="IPR001245">
    <property type="entry name" value="Ser-Thr/Tyr_kinase_cat_dom"/>
</dbReference>
<feature type="compositionally biased region" description="Polar residues" evidence="1">
    <location>
        <begin position="112"/>
        <end position="121"/>
    </location>
</feature>
<feature type="region of interest" description="Disordered" evidence="1">
    <location>
        <begin position="89"/>
        <end position="121"/>
    </location>
</feature>
<dbReference type="Pfam" id="PF07714">
    <property type="entry name" value="PK_Tyr_Ser-Thr"/>
    <property type="match status" value="1"/>
</dbReference>
<name>A0ABN7UVC8_GIGMA</name>
<dbReference type="InterPro" id="IPR011009">
    <property type="entry name" value="Kinase-like_dom_sf"/>
</dbReference>
<proteinExistence type="predicted"/>
<evidence type="ECO:0000313" key="4">
    <source>
        <dbReference type="Proteomes" id="UP000789901"/>
    </source>
</evidence>
<keyword evidence="4" id="KW-1185">Reference proteome</keyword>
<evidence type="ECO:0000259" key="2">
    <source>
        <dbReference type="PROSITE" id="PS50011"/>
    </source>
</evidence>
<sequence>MNPSIKTTIKEHGIHFCNFNEFTNVEKIDEGGYGTIQKANWKHRGLKVALKSLKVGHEKTVRAFIKELQILFNITKHFHPNINQFHGVAKDEESGGEDELESREHLKLASDEASSTNSSGSRKGLDLLFADHEISDSPPLISTVSYESKSNSQEEHIIKKEKFDLIAKWIDQSPQKFKFNIKRLLSSTRAKNIC</sequence>
<comment type="caution">
    <text evidence="3">The sequence shown here is derived from an EMBL/GenBank/DDBJ whole genome shotgun (WGS) entry which is preliminary data.</text>
</comment>
<accession>A0ABN7UVC8</accession>
<dbReference type="SUPFAM" id="SSF56112">
    <property type="entry name" value="Protein kinase-like (PK-like)"/>
    <property type="match status" value="1"/>
</dbReference>
<gene>
    <name evidence="3" type="ORF">GMARGA_LOCUS10996</name>
</gene>
<dbReference type="Proteomes" id="UP000789901">
    <property type="component" value="Unassembled WGS sequence"/>
</dbReference>
<feature type="domain" description="Protein kinase" evidence="2">
    <location>
        <begin position="22"/>
        <end position="194"/>
    </location>
</feature>
<reference evidence="3 4" key="1">
    <citation type="submission" date="2021-06" db="EMBL/GenBank/DDBJ databases">
        <authorList>
            <person name="Kallberg Y."/>
            <person name="Tangrot J."/>
            <person name="Rosling A."/>
        </authorList>
    </citation>
    <scope>NUCLEOTIDE SEQUENCE [LARGE SCALE GENOMIC DNA]</scope>
    <source>
        <strain evidence="3 4">120-4 pot B 10/14</strain>
    </source>
</reference>
<dbReference type="PROSITE" id="PS50011">
    <property type="entry name" value="PROTEIN_KINASE_DOM"/>
    <property type="match status" value="1"/>
</dbReference>
<organism evidence="3 4">
    <name type="scientific">Gigaspora margarita</name>
    <dbReference type="NCBI Taxonomy" id="4874"/>
    <lineage>
        <taxon>Eukaryota</taxon>
        <taxon>Fungi</taxon>
        <taxon>Fungi incertae sedis</taxon>
        <taxon>Mucoromycota</taxon>
        <taxon>Glomeromycotina</taxon>
        <taxon>Glomeromycetes</taxon>
        <taxon>Diversisporales</taxon>
        <taxon>Gigasporaceae</taxon>
        <taxon>Gigaspora</taxon>
    </lineage>
</organism>
<dbReference type="Gene3D" id="3.30.200.20">
    <property type="entry name" value="Phosphorylase Kinase, domain 1"/>
    <property type="match status" value="1"/>
</dbReference>